<dbReference type="Proteomes" id="UP001215280">
    <property type="component" value="Unassembled WGS sequence"/>
</dbReference>
<sequence length="159" mass="18493">MMFRKDFNEKCVIRSQYSRDAFKDHSNFCSTLIIKNSCSGTRPFLPQISVKSVPANLRERNLPPKKFHSKKNHLQIRSRKFAGTKSTSKKSSSISFPQICGNEIYLQKNSIPKKITFKFVPANLRERNPPPKKFHSKKITFKFVPANLRERNSPQKNHL</sequence>
<comment type="caution">
    <text evidence="1">The sequence shown here is derived from an EMBL/GenBank/DDBJ whole genome shotgun (WGS) entry which is preliminary data.</text>
</comment>
<dbReference type="AlphaFoldDB" id="A0AAD7NUP6"/>
<keyword evidence="2" id="KW-1185">Reference proteome</keyword>
<accession>A0AAD7NUP6</accession>
<gene>
    <name evidence="1" type="ORF">DFH07DRAFT_766844</name>
</gene>
<name>A0AAD7NUP6_9AGAR</name>
<reference evidence="1" key="1">
    <citation type="submission" date="2023-03" db="EMBL/GenBank/DDBJ databases">
        <title>Massive genome expansion in bonnet fungi (Mycena s.s.) driven by repeated elements and novel gene families across ecological guilds.</title>
        <authorList>
            <consortium name="Lawrence Berkeley National Laboratory"/>
            <person name="Harder C.B."/>
            <person name="Miyauchi S."/>
            <person name="Viragh M."/>
            <person name="Kuo A."/>
            <person name="Thoen E."/>
            <person name="Andreopoulos B."/>
            <person name="Lu D."/>
            <person name="Skrede I."/>
            <person name="Drula E."/>
            <person name="Henrissat B."/>
            <person name="Morin E."/>
            <person name="Kohler A."/>
            <person name="Barry K."/>
            <person name="LaButti K."/>
            <person name="Morin E."/>
            <person name="Salamov A."/>
            <person name="Lipzen A."/>
            <person name="Mereny Z."/>
            <person name="Hegedus B."/>
            <person name="Baldrian P."/>
            <person name="Stursova M."/>
            <person name="Weitz H."/>
            <person name="Taylor A."/>
            <person name="Grigoriev I.V."/>
            <person name="Nagy L.G."/>
            <person name="Martin F."/>
            <person name="Kauserud H."/>
        </authorList>
    </citation>
    <scope>NUCLEOTIDE SEQUENCE</scope>
    <source>
        <strain evidence="1">CBHHK188m</strain>
    </source>
</reference>
<evidence type="ECO:0000313" key="1">
    <source>
        <dbReference type="EMBL" id="KAJ7775898.1"/>
    </source>
</evidence>
<proteinExistence type="predicted"/>
<dbReference type="EMBL" id="JARJLG010000013">
    <property type="protein sequence ID" value="KAJ7775898.1"/>
    <property type="molecule type" value="Genomic_DNA"/>
</dbReference>
<organism evidence="1 2">
    <name type="scientific">Mycena maculata</name>
    <dbReference type="NCBI Taxonomy" id="230809"/>
    <lineage>
        <taxon>Eukaryota</taxon>
        <taxon>Fungi</taxon>
        <taxon>Dikarya</taxon>
        <taxon>Basidiomycota</taxon>
        <taxon>Agaricomycotina</taxon>
        <taxon>Agaricomycetes</taxon>
        <taxon>Agaricomycetidae</taxon>
        <taxon>Agaricales</taxon>
        <taxon>Marasmiineae</taxon>
        <taxon>Mycenaceae</taxon>
        <taxon>Mycena</taxon>
    </lineage>
</organism>
<protein>
    <submittedName>
        <fullName evidence="1">Uncharacterized protein</fullName>
    </submittedName>
</protein>
<evidence type="ECO:0000313" key="2">
    <source>
        <dbReference type="Proteomes" id="UP001215280"/>
    </source>
</evidence>